<keyword evidence="1" id="KW-0997">Cell inner membrane</keyword>
<dbReference type="GO" id="GO:0009395">
    <property type="term" value="P:phospholipid catabolic process"/>
    <property type="evidence" value="ECO:0007669"/>
    <property type="project" value="UniProtKB-KW"/>
</dbReference>
<dbReference type="EMBL" id="PGFZ01000002">
    <property type="protein sequence ID" value="POZ52576.1"/>
    <property type="molecule type" value="Genomic_DNA"/>
</dbReference>
<accession>A0A2S5CP72</accession>
<dbReference type="RefSeq" id="WP_103973650.1">
    <property type="nucleotide sequence ID" value="NZ_PGFZ01000002.1"/>
</dbReference>
<dbReference type="Proteomes" id="UP000237423">
    <property type="component" value="Unassembled WGS sequence"/>
</dbReference>
<comment type="function">
    <text evidence="1">Lipid phosphatase which dephosphorylates phosphatidylglycerophosphate (PGP) to phosphatidylglycerol (PG).</text>
</comment>
<protein>
    <recommendedName>
        <fullName evidence="1">Phosphatidylglycerophosphatase A</fullName>
        <ecNumber evidence="1">3.1.3.27</ecNumber>
    </recommendedName>
    <alternativeName>
        <fullName evidence="1">Phosphatidylglycerolphosphate phosphatase A</fullName>
    </alternativeName>
</protein>
<dbReference type="GO" id="GO:0006655">
    <property type="term" value="P:phosphatidylglycerol biosynthetic process"/>
    <property type="evidence" value="ECO:0007669"/>
    <property type="project" value="UniProtKB-UniPathway"/>
</dbReference>
<keyword evidence="1 2" id="KW-0812">Transmembrane</keyword>
<dbReference type="AlphaFoldDB" id="A0A2S5CP72"/>
<keyword evidence="1" id="KW-0442">Lipid degradation</keyword>
<dbReference type="PIRSF" id="PIRSF006162">
    <property type="entry name" value="PgpA"/>
    <property type="match status" value="1"/>
</dbReference>
<dbReference type="EC" id="3.1.3.27" evidence="1"/>
<feature type="domain" description="YutG/PgpA" evidence="3">
    <location>
        <begin position="26"/>
        <end position="163"/>
    </location>
</feature>
<evidence type="ECO:0000313" key="4">
    <source>
        <dbReference type="EMBL" id="POZ52576.1"/>
    </source>
</evidence>
<feature type="transmembrane region" description="Helical" evidence="2">
    <location>
        <begin position="101"/>
        <end position="124"/>
    </location>
</feature>
<dbReference type="GO" id="GO:0046872">
    <property type="term" value="F:metal ion binding"/>
    <property type="evidence" value="ECO:0007669"/>
    <property type="project" value="UniProtKB-KW"/>
</dbReference>
<evidence type="ECO:0000256" key="1">
    <source>
        <dbReference type="PIRNR" id="PIRNR006162"/>
    </source>
</evidence>
<dbReference type="PANTHER" id="PTHR36305:SF1">
    <property type="entry name" value="PHOSPHATIDYLGLYCEROPHOSPHATASE A"/>
    <property type="match status" value="1"/>
</dbReference>
<sequence>MSIFLETVGINKLTPKQILTDPVLFLAFGFGSGLARKAPGTFGTVAAIPLYCMFAQTELLLYSILTLLVTGVGVWLCGVAADKLGEHDFGGIVWDEIAGYLITLWLVPFSWAAVFWGFVLFRIFDIAKPWPIRWIDRHVHGGLGIMLDDVLAGVFAGILLWLMAGQGWLS</sequence>
<keyword evidence="1" id="KW-0460">Magnesium</keyword>
<organism evidence="4 5">
    <name type="scientific">Methylovulum psychrotolerans</name>
    <dbReference type="NCBI Taxonomy" id="1704499"/>
    <lineage>
        <taxon>Bacteria</taxon>
        <taxon>Pseudomonadati</taxon>
        <taxon>Pseudomonadota</taxon>
        <taxon>Gammaproteobacteria</taxon>
        <taxon>Methylococcales</taxon>
        <taxon>Methylococcaceae</taxon>
        <taxon>Methylovulum</taxon>
    </lineage>
</organism>
<comment type="pathway">
    <text evidence="1">Phospholipid metabolism; phosphatidylglycerol biosynthesis; phosphatidylglycerol from CDP-diacylglycerol: step 2/2.</text>
</comment>
<dbReference type="PANTHER" id="PTHR36305">
    <property type="entry name" value="PHOSPHATIDYLGLYCEROPHOSPHATASE A"/>
    <property type="match status" value="1"/>
</dbReference>
<keyword evidence="1" id="KW-0378">Hydrolase</keyword>
<comment type="cofactor">
    <cofactor evidence="1">
        <name>Mg(2+)</name>
        <dbReference type="ChEBI" id="CHEBI:18420"/>
    </cofactor>
</comment>
<dbReference type="Pfam" id="PF04608">
    <property type="entry name" value="PgpA"/>
    <property type="match status" value="1"/>
</dbReference>
<keyword evidence="1" id="KW-0443">Lipid metabolism</keyword>
<proteinExistence type="predicted"/>
<dbReference type="InterPro" id="IPR026037">
    <property type="entry name" value="PgpA"/>
</dbReference>
<gene>
    <name evidence="4" type="ORF">AADEFJLK_01178</name>
</gene>
<dbReference type="GO" id="GO:0008962">
    <property type="term" value="F:phosphatidylglycerophosphatase activity"/>
    <property type="evidence" value="ECO:0007669"/>
    <property type="project" value="UniProtKB-EC"/>
</dbReference>
<name>A0A2S5CP72_9GAMM</name>
<dbReference type="CDD" id="cd06971">
    <property type="entry name" value="PgpA"/>
    <property type="match status" value="1"/>
</dbReference>
<dbReference type="SUPFAM" id="SSF101307">
    <property type="entry name" value="YutG-like"/>
    <property type="match status" value="1"/>
</dbReference>
<evidence type="ECO:0000313" key="5">
    <source>
        <dbReference type="Proteomes" id="UP000237423"/>
    </source>
</evidence>
<keyword evidence="1" id="KW-0595">Phospholipid degradation</keyword>
<comment type="subcellular location">
    <subcellularLocation>
        <location evidence="1">Cell inner membrane</location>
        <topology evidence="1">Multi-pass membrane protein</topology>
    </subcellularLocation>
</comment>
<dbReference type="InterPro" id="IPR007686">
    <property type="entry name" value="YutG/PgpA"/>
</dbReference>
<keyword evidence="2" id="KW-1133">Transmembrane helix</keyword>
<keyword evidence="1" id="KW-1208">Phospholipid metabolism</keyword>
<dbReference type="InterPro" id="IPR036681">
    <property type="entry name" value="PgpA-like_sf"/>
</dbReference>
<evidence type="ECO:0000259" key="3">
    <source>
        <dbReference type="Pfam" id="PF04608"/>
    </source>
</evidence>
<keyword evidence="1 2" id="KW-0472">Membrane</keyword>
<comment type="caution">
    <text evidence="4">The sequence shown here is derived from an EMBL/GenBank/DDBJ whole genome shotgun (WGS) entry which is preliminary data.</text>
</comment>
<dbReference type="GO" id="GO:0005886">
    <property type="term" value="C:plasma membrane"/>
    <property type="evidence" value="ECO:0007669"/>
    <property type="project" value="UniProtKB-SubCell"/>
</dbReference>
<feature type="transmembrane region" description="Helical" evidence="2">
    <location>
        <begin position="145"/>
        <end position="164"/>
    </location>
</feature>
<reference evidence="4 5" key="1">
    <citation type="submission" date="2017-11" db="EMBL/GenBank/DDBJ databases">
        <title>Draft Genome Sequence of Methylobacter psychrotolerans Sph1T, an Obligate Methanotroph from Low-Temperature Environments.</title>
        <authorList>
            <person name="Oshkin I.Y."/>
            <person name="Miroshnikov K."/>
            <person name="Belova S.E."/>
            <person name="Korzhenkov A."/>
            <person name="Toshchakov S.V."/>
            <person name="Dedysh S.N."/>
        </authorList>
    </citation>
    <scope>NUCLEOTIDE SEQUENCE [LARGE SCALE GENOMIC DNA]</scope>
    <source>
        <strain evidence="4 5">Sph1</strain>
    </source>
</reference>
<evidence type="ECO:0000256" key="2">
    <source>
        <dbReference type="SAM" id="Phobius"/>
    </source>
</evidence>
<keyword evidence="1" id="KW-0479">Metal-binding</keyword>
<comment type="catalytic activity">
    <reaction evidence="1">
        <text>a 1,2-diacyl-sn-glycero-3-phospho-(1'-sn-glycero-3'-phosphate) + H2O = a 1,2-diacyl-sn-glycero-3-phospho-(1'-sn-glycerol) + phosphate</text>
        <dbReference type="Rhea" id="RHEA:33751"/>
        <dbReference type="ChEBI" id="CHEBI:15377"/>
        <dbReference type="ChEBI" id="CHEBI:43474"/>
        <dbReference type="ChEBI" id="CHEBI:60110"/>
        <dbReference type="ChEBI" id="CHEBI:64716"/>
        <dbReference type="EC" id="3.1.3.27"/>
    </reaction>
</comment>
<dbReference type="UniPathway" id="UPA00084">
    <property type="reaction ID" value="UER00504"/>
</dbReference>
<feature type="transmembrane region" description="Helical" evidence="2">
    <location>
        <begin position="59"/>
        <end position="81"/>
    </location>
</feature>
<keyword evidence="1" id="KW-1003">Cell membrane</keyword>